<accession>A0ABP7LUD7</accession>
<sequence length="57" mass="6265">MIDQREEPETYEVTPAMIEAGTKALAENFGLISEQSAVREVYIAMCRASAVRASSRS</sequence>
<evidence type="ECO:0000313" key="2">
    <source>
        <dbReference type="Proteomes" id="UP001500827"/>
    </source>
</evidence>
<comment type="caution">
    <text evidence="1">The sequence shown here is derived from an EMBL/GenBank/DDBJ whole genome shotgun (WGS) entry which is preliminary data.</text>
</comment>
<organism evidence="1 2">
    <name type="scientific">Sphingomonas limnosediminicola</name>
    <dbReference type="NCBI Taxonomy" id="940133"/>
    <lineage>
        <taxon>Bacteria</taxon>
        <taxon>Pseudomonadati</taxon>
        <taxon>Pseudomonadota</taxon>
        <taxon>Alphaproteobacteria</taxon>
        <taxon>Sphingomonadales</taxon>
        <taxon>Sphingomonadaceae</taxon>
        <taxon>Sphingomonas</taxon>
    </lineage>
</organism>
<keyword evidence="2" id="KW-1185">Reference proteome</keyword>
<dbReference type="Proteomes" id="UP001500827">
    <property type="component" value="Unassembled WGS sequence"/>
</dbReference>
<dbReference type="EMBL" id="BAABBM010000001">
    <property type="protein sequence ID" value="GAA3907626.1"/>
    <property type="molecule type" value="Genomic_DNA"/>
</dbReference>
<evidence type="ECO:0000313" key="1">
    <source>
        <dbReference type="EMBL" id="GAA3907626.1"/>
    </source>
</evidence>
<proteinExistence type="predicted"/>
<name>A0ABP7LUD7_9SPHN</name>
<protein>
    <submittedName>
        <fullName evidence="1">Uncharacterized protein</fullName>
    </submittedName>
</protein>
<reference evidence="2" key="1">
    <citation type="journal article" date="2019" name="Int. J. Syst. Evol. Microbiol.">
        <title>The Global Catalogue of Microorganisms (GCM) 10K type strain sequencing project: providing services to taxonomists for standard genome sequencing and annotation.</title>
        <authorList>
            <consortium name="The Broad Institute Genomics Platform"/>
            <consortium name="The Broad Institute Genome Sequencing Center for Infectious Disease"/>
            <person name="Wu L."/>
            <person name="Ma J."/>
        </authorList>
    </citation>
    <scope>NUCLEOTIDE SEQUENCE [LARGE SCALE GENOMIC DNA]</scope>
    <source>
        <strain evidence="2">JCM 17543</strain>
    </source>
</reference>
<gene>
    <name evidence="1" type="ORF">GCM10022276_27570</name>
</gene>